<evidence type="ECO:0000313" key="5">
    <source>
        <dbReference type="Proteomes" id="UP000682892"/>
    </source>
</evidence>
<feature type="domain" description="DUF4704" evidence="3">
    <location>
        <begin position="866"/>
        <end position="1184"/>
    </location>
</feature>
<gene>
    <name evidence="4" type="ORF">AaeL_AAEL002122</name>
</gene>
<accession>Q17J72</accession>
<organism evidence="4 5">
    <name type="scientific">Aedes aegypti</name>
    <name type="common">Yellowfever mosquito</name>
    <name type="synonym">Culex aegypti</name>
    <dbReference type="NCBI Taxonomy" id="7159"/>
    <lineage>
        <taxon>Eukaryota</taxon>
        <taxon>Metazoa</taxon>
        <taxon>Ecdysozoa</taxon>
        <taxon>Arthropoda</taxon>
        <taxon>Hexapoda</taxon>
        <taxon>Insecta</taxon>
        <taxon>Pterygota</taxon>
        <taxon>Neoptera</taxon>
        <taxon>Endopterygota</taxon>
        <taxon>Diptera</taxon>
        <taxon>Nematocera</taxon>
        <taxon>Culicoidea</taxon>
        <taxon>Culicidae</taxon>
        <taxon>Culicinae</taxon>
        <taxon>Aedini</taxon>
        <taxon>Aedes</taxon>
        <taxon>Stegomyia</taxon>
    </lineage>
</organism>
<dbReference type="Pfam" id="PF15787">
    <property type="entry name" value="DUF4704"/>
    <property type="match status" value="1"/>
</dbReference>
<dbReference type="Proteomes" id="UP000682892">
    <property type="component" value="Unassembled WGS sequence"/>
</dbReference>
<dbReference type="PhylomeDB" id="Q17J72"/>
<feature type="region of interest" description="Disordered" evidence="2">
    <location>
        <begin position="1431"/>
        <end position="1450"/>
    </location>
</feature>
<dbReference type="HOGENOM" id="CLU_002876_0_0_1"/>
<dbReference type="VEuPathDB" id="VectorBase:AAEL019577"/>
<dbReference type="Gene3D" id="2.60.120.200">
    <property type="match status" value="1"/>
</dbReference>
<reference evidence="4" key="3">
    <citation type="submission" date="2012-09" db="EMBL/GenBank/DDBJ databases">
        <authorList>
            <consortium name="VectorBase"/>
        </authorList>
    </citation>
    <scope>NUCLEOTIDE SEQUENCE</scope>
    <source>
        <strain evidence="4">Liverpool</strain>
    </source>
</reference>
<dbReference type="InterPro" id="IPR013320">
    <property type="entry name" value="ConA-like_dom_sf"/>
</dbReference>
<dbReference type="SUPFAM" id="SSF48371">
    <property type="entry name" value="ARM repeat"/>
    <property type="match status" value="2"/>
</dbReference>
<evidence type="ECO:0000256" key="1">
    <source>
        <dbReference type="ARBA" id="ARBA00022574"/>
    </source>
</evidence>
<sequence length="1713" mass="193596">MDSKKDIYNLWIQYTTKNEEIYFRQFIQGFVSIWQNQLLLDFDNIPPWSSIAPDSGPHLNRLPEELLPAIEKFLIIARDKFERVRKFDNEAIDEIQLLVRCLTIICRHFDNIGTIIKSSYISSCVAISNSIIDKLNVSPSVSTAQILFLECFSQFLEVLYDPYFTWRNFLRGDVADYAKLAYKISPMHAEIVPFIYDCFQTKQISRHPEIGKHLIHILGADNGLRAISPATVTIIMDILSKWESDSNLRQLVLQCFSMMAIILQKSSPEQRQIDLLTIFQLYLGAVHTLLETDHFMQKSSPAESFEVSPNDDNYIDVNALNAIIGIIEHFLPAHVNKHVLCNAMFEAKFIPSLVQIPERVKSWHIDHQTLGSTLVRNFHKLCSCSEKIHYNLMHTNNINVLFDGLKLFGRPSHDLVCDCLYFAFEGGDYHSLNARIVTKLVQWIPAMAESEQNYTSDVLLKKCSASVQNKHAISEQRMIKCIVDSCLTDQNRLTSKCSINLLKLIEELAKHSIHPIELKCLLRLLRIEVNFEYRKQLLEVILRVSQYRLSLGVTPVEYLDIQGNTNGITIPEIRKWDTAHGFVFHAWVRLDKDEGINLQNYRRHLFSLTTNFGTGYEFFVQKNGNFVVSVITKKEFFTATAQSTHLLDGRWHSITVSVIPPKRLFSYHQINVYIDSVQKLGSTMKYPAFAEVFYYCAIGAPYNNVRKVSHTSHHSNAARMTSSPENEKPRSGLFPSLMEKTFFPGIVSQVPNYFTLPARQSPSSLDPSVKSYPIGMQDLVFGEAICLKGQLGSVLLADTNINLKSLFEAGPSIANVLATDMIESFDMASKFVFCFSPSACYDGLCLDLAPGNQYNGHVVANVSSILSIQNAINGVGGMMALLPILDNICKIPACDIPTSDELLPLTPVASPTREDHFGDWEMLQPNSLTENKIIQNPIACFICLVRNFMHGNDLNKESILKNEGISLVSQLLQTCNEAWFDVNVLMAVQLLIESIQNEMPSANMDLLHVLYKDLVFNFRIWSRAPFQIVIGHIQYISAIIKDDRKYFRKHFGTQFLLDVIQEFFAANCNLPLQDAKMVRDSLLRILRYYLQKEVNIKEISALLTFLTTVKSEPVVVEIIEMLTQLIEGKHVKDQIFLLMYEPHMAEALYSLFTDRHFGTEVHTRLLKFISGMLNTKRISSKHKAALRLYESSIECNSLYPGLFSFMIPFDLEPDVILGLLDLNLCLDSEMGYAGALCLIYHANLASLSLKLEIARRLMTSTFTKSKAPQMIAKQVGWQESIARLLIKKPVENRSLSEKEKEKGLILTDIEEIVKRESESSIGNGQNDLIVFDDETMELKAQETSKQPNSFMTEAATVIENEIKELADSVQEAVVDNITSSITSVYSAIRQKTSDIQDTLESLTLSFEEASGRKKNSSSFSSSSDENASFDESLAVSSVRDDTQSTRSVDDLDNNDEENLVYLVSNILFTILWRGVENSNDSWKERGQVMACINLIALNNELYCSHLSLRLRILEMGVQAALIDLGENAQLAVTHQQNAAQLLRLAYDLVVLDPNEDDSKKCSTKLLDGVLSLLDILMVFQQSSSDDWSEMSHVCLGLLLKCSHNPNSDIVAMATAKLHGLLQNRVNQDPAEIGYLLYSLNQAISSAIEVGNSEQYSFLIPVLKALLEKSRMVIGLTTSAPDLPSTSSGPIFFQNFQMYCVSKQWTTFIEKKVS</sequence>
<dbReference type="OMA" id="IVFKVME"/>
<dbReference type="PANTHER" id="PTHR46108">
    <property type="entry name" value="BLUE CHEESE"/>
    <property type="match status" value="1"/>
</dbReference>
<dbReference type="PANTHER" id="PTHR46108:SF4">
    <property type="entry name" value="BLUE CHEESE"/>
    <property type="match status" value="1"/>
</dbReference>
<protein>
    <submittedName>
        <fullName evidence="4">AAEL002122-PA</fullName>
    </submittedName>
</protein>
<evidence type="ECO:0000259" key="3">
    <source>
        <dbReference type="Pfam" id="PF15787"/>
    </source>
</evidence>
<feature type="compositionally biased region" description="Basic and acidic residues" evidence="2">
    <location>
        <begin position="1438"/>
        <end position="1449"/>
    </location>
</feature>
<reference evidence="4" key="2">
    <citation type="journal article" date="2007" name="Science">
        <title>Genome sequence of Aedes aegypti, a major arbovirus vector.</title>
        <authorList>
            <person name="Nene V."/>
            <person name="Wortman J.R."/>
            <person name="Lawson D."/>
            <person name="Haas B."/>
            <person name="Kodira C."/>
            <person name="Tu Z.J."/>
            <person name="Loftus B."/>
            <person name="Xi Z."/>
            <person name="Megy K."/>
            <person name="Grabherr M."/>
            <person name="Ren Q."/>
            <person name="Zdobnov E.M."/>
            <person name="Lobo N.F."/>
            <person name="Campbell K.S."/>
            <person name="Brown S.E."/>
            <person name="Bonaldo M.F."/>
            <person name="Zhu J."/>
            <person name="Sinkins S.P."/>
            <person name="Hogenkamp D.G."/>
            <person name="Amedeo P."/>
            <person name="Arensburger P."/>
            <person name="Atkinson P.W."/>
            <person name="Bidwell S."/>
            <person name="Biedler J."/>
            <person name="Birney E."/>
            <person name="Bruggner R.V."/>
            <person name="Costas J."/>
            <person name="Coy M.R."/>
            <person name="Crabtree J."/>
            <person name="Crawford M."/>
            <person name="Debruyn B."/>
            <person name="Decaprio D."/>
            <person name="Eiglmeier K."/>
            <person name="Eisenstadt E."/>
            <person name="El-Dorry H."/>
            <person name="Gelbart W.M."/>
            <person name="Gomes S.L."/>
            <person name="Hammond M."/>
            <person name="Hannick L.I."/>
            <person name="Hogan J.R."/>
            <person name="Holmes M.H."/>
            <person name="Jaffe D."/>
            <person name="Johnston J.S."/>
            <person name="Kennedy R.C."/>
            <person name="Koo H."/>
            <person name="Kravitz S."/>
            <person name="Kriventseva E.V."/>
            <person name="Kulp D."/>
            <person name="Labutti K."/>
            <person name="Lee E."/>
            <person name="Li S."/>
            <person name="Lovin D.D."/>
            <person name="Mao C."/>
            <person name="Mauceli E."/>
            <person name="Menck C.F."/>
            <person name="Miller J.R."/>
            <person name="Montgomery P."/>
            <person name="Mori A."/>
            <person name="Nascimento A.L."/>
            <person name="Naveira H.F."/>
            <person name="Nusbaum C."/>
            <person name="O'leary S."/>
            <person name="Orvis J."/>
            <person name="Pertea M."/>
            <person name="Quesneville H."/>
            <person name="Reidenbach K.R."/>
            <person name="Rogers Y.H."/>
            <person name="Roth C.W."/>
            <person name="Schneider J.R."/>
            <person name="Schatz M."/>
            <person name="Shumway M."/>
            <person name="Stanke M."/>
            <person name="Stinson E.O."/>
            <person name="Tubio J.M."/>
            <person name="Vanzee J.P."/>
            <person name="Verjovski-Almeida S."/>
            <person name="Werner D."/>
            <person name="White O."/>
            <person name="Wyder S."/>
            <person name="Zeng Q."/>
            <person name="Zhao Q."/>
            <person name="Zhao Y."/>
            <person name="Hill C.A."/>
            <person name="Raikhel A.S."/>
            <person name="Soares M.B."/>
            <person name="Knudson D.L."/>
            <person name="Lee N.H."/>
            <person name="Galagan J."/>
            <person name="Salzberg S.L."/>
            <person name="Paulsen I.T."/>
            <person name="Dimopoulos G."/>
            <person name="Collins F.H."/>
            <person name="Birren B."/>
            <person name="Fraser-Liggett C.M."/>
            <person name="Severson D.W."/>
        </authorList>
    </citation>
    <scope>NUCLEOTIDE SEQUENCE [LARGE SCALE GENOMIC DNA]</scope>
    <source>
        <strain evidence="4">Liverpool</strain>
    </source>
</reference>
<proteinExistence type="predicted"/>
<dbReference type="eggNOG" id="KOG1787">
    <property type="taxonomic scope" value="Eukaryota"/>
</dbReference>
<dbReference type="InterPro" id="IPR031570">
    <property type="entry name" value="NBEA/BDCP_DUF4704"/>
</dbReference>
<dbReference type="Pfam" id="PF16057">
    <property type="entry name" value="DUF4800"/>
    <property type="match status" value="1"/>
</dbReference>
<dbReference type="InterPro" id="IPR051944">
    <property type="entry name" value="BEACH_domain_protein"/>
</dbReference>
<name>Q17J72_AEDAE</name>
<dbReference type="STRING" id="7159.Q17J72"/>
<keyword evidence="1" id="KW-0853">WD repeat</keyword>
<dbReference type="EMBL" id="CH477234">
    <property type="protein sequence ID" value="EAT46735.1"/>
    <property type="molecule type" value="Genomic_DNA"/>
</dbReference>
<dbReference type="InterPro" id="IPR016024">
    <property type="entry name" value="ARM-type_fold"/>
</dbReference>
<dbReference type="PaxDb" id="7159-AAEL002122-PA"/>
<evidence type="ECO:0000313" key="4">
    <source>
        <dbReference type="EMBL" id="EAT46735.1"/>
    </source>
</evidence>
<reference evidence="4" key="1">
    <citation type="submission" date="2005-10" db="EMBL/GenBank/DDBJ databases">
        <authorList>
            <person name="Loftus B.J."/>
            <person name="Nene V.M."/>
            <person name="Hannick L.I."/>
            <person name="Bidwell S."/>
            <person name="Haas B."/>
            <person name="Amedeo P."/>
            <person name="Orvis J."/>
            <person name="Wortman J.R."/>
            <person name="White O.R."/>
            <person name="Salzberg S."/>
            <person name="Shumway M."/>
            <person name="Koo H."/>
            <person name="Zhao Y."/>
            <person name="Holmes M."/>
            <person name="Miller J."/>
            <person name="Schatz M."/>
            <person name="Pop M."/>
            <person name="Pai G."/>
            <person name="Utterback T."/>
            <person name="Rogers Y.-H."/>
            <person name="Kravitz S."/>
            <person name="Fraser C.M."/>
        </authorList>
    </citation>
    <scope>NUCLEOTIDE SEQUENCE</scope>
    <source>
        <strain evidence="4">Liverpool</strain>
    </source>
</reference>
<evidence type="ECO:0000256" key="2">
    <source>
        <dbReference type="SAM" id="MobiDB-lite"/>
    </source>
</evidence>
<dbReference type="SUPFAM" id="SSF49899">
    <property type="entry name" value="Concanavalin A-like lectins/glucanases"/>
    <property type="match status" value="1"/>
</dbReference>